<name>A0A0D2FV91_9EURO</name>
<organism evidence="1 2">
    <name type="scientific">Phialophora macrospora</name>
    <dbReference type="NCBI Taxonomy" id="1851006"/>
    <lineage>
        <taxon>Eukaryota</taxon>
        <taxon>Fungi</taxon>
        <taxon>Dikarya</taxon>
        <taxon>Ascomycota</taxon>
        <taxon>Pezizomycotina</taxon>
        <taxon>Eurotiomycetes</taxon>
        <taxon>Chaetothyriomycetidae</taxon>
        <taxon>Chaetothyriales</taxon>
        <taxon>Herpotrichiellaceae</taxon>
        <taxon>Phialophora</taxon>
    </lineage>
</organism>
<accession>A0A0D2FV91</accession>
<dbReference type="AlphaFoldDB" id="A0A0D2FV91"/>
<gene>
    <name evidence="1" type="ORF">PV04_02700</name>
</gene>
<reference evidence="1 2" key="1">
    <citation type="submission" date="2015-01" db="EMBL/GenBank/DDBJ databases">
        <title>The Genome Sequence of Capronia semiimmersa CBS27337.</title>
        <authorList>
            <consortium name="The Broad Institute Genomics Platform"/>
            <person name="Cuomo C."/>
            <person name="de Hoog S."/>
            <person name="Gorbushina A."/>
            <person name="Stielow B."/>
            <person name="Teixiera M."/>
            <person name="Abouelleil A."/>
            <person name="Chapman S.B."/>
            <person name="Priest M."/>
            <person name="Young S.K."/>
            <person name="Wortman J."/>
            <person name="Nusbaum C."/>
            <person name="Birren B."/>
        </authorList>
    </citation>
    <scope>NUCLEOTIDE SEQUENCE [LARGE SCALE GENOMIC DNA]</scope>
    <source>
        <strain evidence="1 2">CBS 27337</strain>
    </source>
</reference>
<protein>
    <submittedName>
        <fullName evidence="1">Uncharacterized protein</fullName>
    </submittedName>
</protein>
<evidence type="ECO:0000313" key="2">
    <source>
        <dbReference type="Proteomes" id="UP000054266"/>
    </source>
</evidence>
<keyword evidence="2" id="KW-1185">Reference proteome</keyword>
<proteinExistence type="predicted"/>
<dbReference type="EMBL" id="KN846957">
    <property type="protein sequence ID" value="KIW70430.1"/>
    <property type="molecule type" value="Genomic_DNA"/>
</dbReference>
<evidence type="ECO:0000313" key="1">
    <source>
        <dbReference type="EMBL" id="KIW70430.1"/>
    </source>
</evidence>
<dbReference type="HOGENOM" id="CLU_1916816_0_0_1"/>
<sequence length="132" mass="14448">MGHGAYGMFDGAEYRWHQIYDGTWIGVDPDEWDDTIHMPNDAPPPWSGYTTETVANASSLNERDLVAKICSAGNVCLAATQNAVYNLRTAATQFFTNLARSQKAESVLNFLSKPVVQKVVIGLSPLLEPSQS</sequence>
<dbReference type="Proteomes" id="UP000054266">
    <property type="component" value="Unassembled WGS sequence"/>
</dbReference>